<dbReference type="RefSeq" id="WP_173097763.1">
    <property type="nucleotide sequence ID" value="NZ_CP053892.1"/>
</dbReference>
<reference evidence="1 2" key="1">
    <citation type="submission" date="2020-05" db="EMBL/GenBank/DDBJ databases">
        <title>Actinomadura verrucosospora NRRL-B18236 (PFL_A860) Genome sequencing and assembly.</title>
        <authorList>
            <person name="Samborskyy M."/>
        </authorList>
    </citation>
    <scope>NUCLEOTIDE SEQUENCE [LARGE SCALE GENOMIC DNA]</scope>
    <source>
        <strain evidence="1 2">NRRL:B18236</strain>
    </source>
</reference>
<evidence type="ECO:0000313" key="1">
    <source>
        <dbReference type="EMBL" id="QKG23869.1"/>
    </source>
</evidence>
<protein>
    <recommendedName>
        <fullName evidence="3">SMI1/KNR4 family protein</fullName>
    </recommendedName>
</protein>
<organism evidence="1 2">
    <name type="scientific">Actinomadura verrucosospora</name>
    <dbReference type="NCBI Taxonomy" id="46165"/>
    <lineage>
        <taxon>Bacteria</taxon>
        <taxon>Bacillati</taxon>
        <taxon>Actinomycetota</taxon>
        <taxon>Actinomycetes</taxon>
        <taxon>Streptosporangiales</taxon>
        <taxon>Thermomonosporaceae</taxon>
        <taxon>Actinomadura</taxon>
    </lineage>
</organism>
<keyword evidence="2" id="KW-1185">Reference proteome</keyword>
<sequence length="183" mass="20514">MNLREKLDLLRRTEAEHHFGVIIEESTNPEPVPDLPPAVTEVFTLFSRLGGDNFRFLQPSDIATPATWAERHIDPYCPLGNPLRIGCERHGAPADIECGSGIYLDLEDGDVYFCDGDDYVHAYENTDLETVETTELAPDIATFFDHHVLGAGYPRLVTATIGDHALHRPDNWRKLLHHSGLLD</sequence>
<proteinExistence type="predicted"/>
<dbReference type="EMBL" id="CP053892">
    <property type="protein sequence ID" value="QKG23869.1"/>
    <property type="molecule type" value="Genomic_DNA"/>
</dbReference>
<name>A0A7D4ASA2_ACTVE</name>
<gene>
    <name evidence="1" type="ORF">ACTIVE_5512</name>
</gene>
<dbReference type="Proteomes" id="UP000501240">
    <property type="component" value="Chromosome"/>
</dbReference>
<dbReference type="AlphaFoldDB" id="A0A7D4ASA2"/>
<evidence type="ECO:0008006" key="3">
    <source>
        <dbReference type="Google" id="ProtNLM"/>
    </source>
</evidence>
<evidence type="ECO:0000313" key="2">
    <source>
        <dbReference type="Proteomes" id="UP000501240"/>
    </source>
</evidence>
<accession>A0A7D4ASA2</accession>